<proteinExistence type="predicted"/>
<protein>
    <submittedName>
        <fullName evidence="2">Uncharacterized protein</fullName>
    </submittedName>
</protein>
<gene>
    <name evidence="2" type="ORF">GGE60_001665</name>
</gene>
<keyword evidence="3" id="KW-1185">Reference proteome</keyword>
<evidence type="ECO:0000256" key="1">
    <source>
        <dbReference type="SAM" id="MobiDB-lite"/>
    </source>
</evidence>
<evidence type="ECO:0000313" key="3">
    <source>
        <dbReference type="Proteomes" id="UP000543836"/>
    </source>
</evidence>
<accession>A0A7W6ZRT2</accession>
<organism evidence="2 3">
    <name type="scientific">Rhizobium leucaenae</name>
    <dbReference type="NCBI Taxonomy" id="29450"/>
    <lineage>
        <taxon>Bacteria</taxon>
        <taxon>Pseudomonadati</taxon>
        <taxon>Pseudomonadota</taxon>
        <taxon>Alphaproteobacteria</taxon>
        <taxon>Hyphomicrobiales</taxon>
        <taxon>Rhizobiaceae</taxon>
        <taxon>Rhizobium/Agrobacterium group</taxon>
        <taxon>Rhizobium</taxon>
    </lineage>
</organism>
<dbReference type="Proteomes" id="UP000543836">
    <property type="component" value="Unassembled WGS sequence"/>
</dbReference>
<name>A0A7W6ZRT2_9HYPH</name>
<evidence type="ECO:0000313" key="2">
    <source>
        <dbReference type="EMBL" id="MBB4567562.1"/>
    </source>
</evidence>
<feature type="region of interest" description="Disordered" evidence="1">
    <location>
        <begin position="15"/>
        <end position="57"/>
    </location>
</feature>
<dbReference type="EMBL" id="JACIIG010000003">
    <property type="protein sequence ID" value="MBB4567562.1"/>
    <property type="molecule type" value="Genomic_DNA"/>
</dbReference>
<reference evidence="2 3" key="1">
    <citation type="submission" date="2020-08" db="EMBL/GenBank/DDBJ databases">
        <title>Genomic Encyclopedia of Type Strains, Phase IV (KMG-V): Genome sequencing to study the core and pangenomes of soil and plant-associated prokaryotes.</title>
        <authorList>
            <person name="Whitman W."/>
        </authorList>
    </citation>
    <scope>NUCLEOTIDE SEQUENCE [LARGE SCALE GENOMIC DNA]</scope>
    <source>
        <strain evidence="2 3">SEMIA 492</strain>
    </source>
</reference>
<dbReference type="AlphaFoldDB" id="A0A7W6ZRT2"/>
<comment type="caution">
    <text evidence="2">The sequence shown here is derived from an EMBL/GenBank/DDBJ whole genome shotgun (WGS) entry which is preliminary data.</text>
</comment>
<sequence length="57" mass="6251">MGVETFGEGRKALAFGNQKINLHRAGHESSPRPNGRRRARPTCASSAPLRWMTSSLT</sequence>